<dbReference type="GO" id="GO:0042765">
    <property type="term" value="C:GPI-anchor transamidase complex"/>
    <property type="evidence" value="ECO:0007669"/>
    <property type="project" value="InterPro"/>
</dbReference>
<feature type="compositionally biased region" description="Basic and acidic residues" evidence="1">
    <location>
        <begin position="25"/>
        <end position="34"/>
    </location>
</feature>
<sequence length="704" mass="79015">MNAVKSKKTMGENEQPESNGATTIKECKDEKDPTISDTKRRKKFKCLARVLLFLPYIVGLFWTCLHPIVSVITGEMKCRGWYLDEHSIETRFIDNLEPHILPPHLENLEVSPVRQPKYNGIHSLCDFFPMEGDPGFNPSNLICHSHGDYFEVAMIMPLSNAIDATEEAVVMVIPSPEETNEPSDTEEAKTSIDWSSSIFHQGMIQTIKHLADPGNTPWLAKAVLVVTPTLSSDGTAQKSLDETVSSFISAYLGEDSPRFDYQSSRQPQNHEKVPPMPTKLSGSILRNLIVLQAMHNAEVDRTGRHISKSELDLSISPQGRRGVLPNADLFFLVSRLMERTMFFRQSPYQKYFTHPCTQESRNADFWMTQWIKKLQHRYRRKAEAVKEWAMGMVDTFLFARTLAVGPFPPHAAALERGIDSLTVHATFGGIYRRDPVLEFVQYSEYIVRSLANLHERLHHSFTLYLLPTPKTFVSHIEYLLPNLLVLLPLAVRVFGILLPAMKGGLDLTAVLGVLLILSIVVVAMLLADVALNAIGNEGAMTGILAVLYTGVAYFWIHNILFRERDQDQSDNHEMLNEQDEGLKDASPSSTRTVRTLQFVACAMAVYILVPIAFANASLAYLPSVLWSAILAFPDYASMKKSVIGRTSFQKHVVIPVLGLLVFATAPPVLLVPRLFPTYTVFVKFAYVPIHVLFSLLMTSVLVSR</sequence>
<feature type="transmembrane region" description="Helical" evidence="2">
    <location>
        <begin position="681"/>
        <end position="702"/>
    </location>
</feature>
<feature type="transmembrane region" description="Helical" evidence="2">
    <location>
        <begin position="478"/>
        <end position="500"/>
    </location>
</feature>
<name>A0A448ZEN1_9STRA</name>
<dbReference type="EMBL" id="CAACVS010000285">
    <property type="protein sequence ID" value="VEU40502.1"/>
    <property type="molecule type" value="Genomic_DNA"/>
</dbReference>
<reference evidence="3 4" key="1">
    <citation type="submission" date="2019-01" db="EMBL/GenBank/DDBJ databases">
        <authorList>
            <person name="Ferrante I. M."/>
        </authorList>
    </citation>
    <scope>NUCLEOTIDE SEQUENCE [LARGE SCALE GENOMIC DNA]</scope>
    <source>
        <strain evidence="3 4">B856</strain>
    </source>
</reference>
<dbReference type="Proteomes" id="UP000291116">
    <property type="component" value="Unassembled WGS sequence"/>
</dbReference>
<feature type="region of interest" description="Disordered" evidence="1">
    <location>
        <begin position="1"/>
        <end position="34"/>
    </location>
</feature>
<evidence type="ECO:0000313" key="4">
    <source>
        <dbReference type="Proteomes" id="UP000291116"/>
    </source>
</evidence>
<feature type="transmembrane region" description="Helical" evidence="2">
    <location>
        <begin position="507"/>
        <end position="527"/>
    </location>
</feature>
<dbReference type="OrthoDB" id="445301at2759"/>
<evidence type="ECO:0000313" key="3">
    <source>
        <dbReference type="EMBL" id="VEU40502.1"/>
    </source>
</evidence>
<evidence type="ECO:0000256" key="1">
    <source>
        <dbReference type="SAM" id="MobiDB-lite"/>
    </source>
</evidence>
<gene>
    <name evidence="3" type="ORF">PSNMU_V1.4_AUG-EV-PASAV3_0073910</name>
</gene>
<feature type="transmembrane region" description="Helical" evidence="2">
    <location>
        <begin position="648"/>
        <end position="669"/>
    </location>
</feature>
<dbReference type="PANTHER" id="PTHR13304">
    <property type="entry name" value="GLYCOSYLPHOSPHATIDYLINOSITOL ANCHOR ATTACHMENT 1 PROTEIN"/>
    <property type="match status" value="1"/>
</dbReference>
<feature type="transmembrane region" description="Helical" evidence="2">
    <location>
        <begin position="539"/>
        <end position="556"/>
    </location>
</feature>
<dbReference type="GO" id="GO:0016255">
    <property type="term" value="P:attachment of GPI anchor to protein"/>
    <property type="evidence" value="ECO:0007669"/>
    <property type="project" value="TreeGrafter"/>
</dbReference>
<dbReference type="AlphaFoldDB" id="A0A448ZEN1"/>
<keyword evidence="2" id="KW-0812">Transmembrane</keyword>
<feature type="transmembrane region" description="Helical" evidence="2">
    <location>
        <begin position="595"/>
        <end position="613"/>
    </location>
</feature>
<dbReference type="Pfam" id="PF04114">
    <property type="entry name" value="Gaa1"/>
    <property type="match status" value="1"/>
</dbReference>
<keyword evidence="4" id="KW-1185">Reference proteome</keyword>
<keyword evidence="2" id="KW-1133">Transmembrane helix</keyword>
<feature type="region of interest" description="Disordered" evidence="1">
    <location>
        <begin position="258"/>
        <end position="277"/>
    </location>
</feature>
<evidence type="ECO:0000256" key="2">
    <source>
        <dbReference type="SAM" id="Phobius"/>
    </source>
</evidence>
<proteinExistence type="predicted"/>
<dbReference type="PANTHER" id="PTHR13304:SF0">
    <property type="entry name" value="GLYCOSYLPHOSPHATIDYLINOSITOL ANCHOR ATTACHMENT 1 PROTEIN"/>
    <property type="match status" value="1"/>
</dbReference>
<accession>A0A448ZEN1</accession>
<keyword evidence="2" id="KW-0472">Membrane</keyword>
<feature type="transmembrane region" description="Helical" evidence="2">
    <location>
        <begin position="46"/>
        <end position="69"/>
    </location>
</feature>
<organism evidence="3 4">
    <name type="scientific">Pseudo-nitzschia multistriata</name>
    <dbReference type="NCBI Taxonomy" id="183589"/>
    <lineage>
        <taxon>Eukaryota</taxon>
        <taxon>Sar</taxon>
        <taxon>Stramenopiles</taxon>
        <taxon>Ochrophyta</taxon>
        <taxon>Bacillariophyta</taxon>
        <taxon>Bacillariophyceae</taxon>
        <taxon>Bacillariophycidae</taxon>
        <taxon>Bacillariales</taxon>
        <taxon>Bacillariaceae</taxon>
        <taxon>Pseudo-nitzschia</taxon>
    </lineage>
</organism>
<protein>
    <submittedName>
        <fullName evidence="3">Uncharacterized protein</fullName>
    </submittedName>
</protein>
<dbReference type="InterPro" id="IPR007246">
    <property type="entry name" value="Gaa1"/>
</dbReference>